<comment type="caution">
    <text evidence="1">The sequence shown here is derived from an EMBL/GenBank/DDBJ whole genome shotgun (WGS) entry which is preliminary data.</text>
</comment>
<dbReference type="RefSeq" id="WP_302035837.1">
    <property type="nucleotide sequence ID" value="NZ_JAUKPO010000001.1"/>
</dbReference>
<dbReference type="EMBL" id="JAUKPO010000001">
    <property type="protein sequence ID" value="MDO1445038.1"/>
    <property type="molecule type" value="Genomic_DNA"/>
</dbReference>
<protein>
    <recommendedName>
        <fullName evidence="3">DUF4105 domain-containing protein</fullName>
    </recommendedName>
</protein>
<proteinExistence type="predicted"/>
<evidence type="ECO:0000313" key="2">
    <source>
        <dbReference type="Proteomes" id="UP001168528"/>
    </source>
</evidence>
<gene>
    <name evidence="1" type="ORF">Q0590_02190</name>
</gene>
<name>A0ABT8QYW7_9BACT</name>
<sequence>MLHIVFKNRIATSLLPVSRQTTNSQLSIIGPECIKISLLLWLLVVAGTGLGYAQAGAGNDNWYRGSLILVEGDSLSGDIHYDLQNNLVQINAGNAIKAYSARQIWAFTFYDPDMMTDRQFYALPYSVESNYKAPVLFELLTEGDVSLLARERLVTENVPQYGYGGFGNYSYLRTRIRRDYFMGFANGTIRNYDGTKKDLLYLLRDKSSEVKKFINAHRFRFDDTRDLIQILNYYNSLKK</sequence>
<dbReference type="Proteomes" id="UP001168528">
    <property type="component" value="Unassembled WGS sequence"/>
</dbReference>
<organism evidence="1 2">
    <name type="scientific">Rhodocytophaga aerolata</name>
    <dbReference type="NCBI Taxonomy" id="455078"/>
    <lineage>
        <taxon>Bacteria</taxon>
        <taxon>Pseudomonadati</taxon>
        <taxon>Bacteroidota</taxon>
        <taxon>Cytophagia</taxon>
        <taxon>Cytophagales</taxon>
        <taxon>Rhodocytophagaceae</taxon>
        <taxon>Rhodocytophaga</taxon>
    </lineage>
</organism>
<accession>A0ABT8QYW7</accession>
<keyword evidence="2" id="KW-1185">Reference proteome</keyword>
<reference evidence="1" key="1">
    <citation type="submission" date="2023-07" db="EMBL/GenBank/DDBJ databases">
        <title>The genome sequence of Rhodocytophaga aerolata KACC 12507.</title>
        <authorList>
            <person name="Zhang X."/>
        </authorList>
    </citation>
    <scope>NUCLEOTIDE SEQUENCE</scope>
    <source>
        <strain evidence="1">KACC 12507</strain>
    </source>
</reference>
<evidence type="ECO:0000313" key="1">
    <source>
        <dbReference type="EMBL" id="MDO1445038.1"/>
    </source>
</evidence>
<evidence type="ECO:0008006" key="3">
    <source>
        <dbReference type="Google" id="ProtNLM"/>
    </source>
</evidence>